<feature type="transmembrane region" description="Helical" evidence="5">
    <location>
        <begin position="111"/>
        <end position="132"/>
    </location>
</feature>
<evidence type="ECO:0000259" key="6">
    <source>
        <dbReference type="PROSITE" id="PS50801"/>
    </source>
</evidence>
<protein>
    <submittedName>
        <fullName evidence="7">Sulfate transporter</fullName>
    </submittedName>
</protein>
<dbReference type="InterPro" id="IPR036513">
    <property type="entry name" value="STAS_dom_sf"/>
</dbReference>
<dbReference type="Proteomes" id="UP000219689">
    <property type="component" value="Unassembled WGS sequence"/>
</dbReference>
<dbReference type="EMBL" id="NXNI01000001">
    <property type="protein sequence ID" value="PCR90384.1"/>
    <property type="molecule type" value="Genomic_DNA"/>
</dbReference>
<dbReference type="Gene3D" id="3.30.750.24">
    <property type="entry name" value="STAS domain"/>
    <property type="match status" value="1"/>
</dbReference>
<keyword evidence="4 5" id="KW-0472">Membrane</keyword>
<dbReference type="CDD" id="cd07042">
    <property type="entry name" value="STAS_SulP_like_sulfate_transporter"/>
    <property type="match status" value="1"/>
</dbReference>
<feature type="transmembrane region" description="Helical" evidence="5">
    <location>
        <begin position="367"/>
        <end position="384"/>
    </location>
</feature>
<evidence type="ECO:0000256" key="5">
    <source>
        <dbReference type="SAM" id="Phobius"/>
    </source>
</evidence>
<feature type="domain" description="STAS" evidence="6">
    <location>
        <begin position="456"/>
        <end position="571"/>
    </location>
</feature>
<feature type="transmembrane region" description="Helical" evidence="5">
    <location>
        <begin position="342"/>
        <end position="360"/>
    </location>
</feature>
<gene>
    <name evidence="7" type="ORF">CP557_07425</name>
</gene>
<feature type="transmembrane region" description="Helical" evidence="5">
    <location>
        <begin position="36"/>
        <end position="56"/>
    </location>
</feature>
<keyword evidence="3 5" id="KW-1133">Transmembrane helix</keyword>
<evidence type="ECO:0000256" key="3">
    <source>
        <dbReference type="ARBA" id="ARBA00022989"/>
    </source>
</evidence>
<dbReference type="RefSeq" id="WP_097379331.1">
    <property type="nucleotide sequence ID" value="NZ_NXNI01000001.1"/>
</dbReference>
<dbReference type="OrthoDB" id="76857at2157"/>
<dbReference type="GO" id="GO:0055085">
    <property type="term" value="P:transmembrane transport"/>
    <property type="evidence" value="ECO:0007669"/>
    <property type="project" value="InterPro"/>
</dbReference>
<dbReference type="InterPro" id="IPR011547">
    <property type="entry name" value="SLC26A/SulP_dom"/>
</dbReference>
<evidence type="ECO:0000256" key="1">
    <source>
        <dbReference type="ARBA" id="ARBA00004141"/>
    </source>
</evidence>
<evidence type="ECO:0000256" key="4">
    <source>
        <dbReference type="ARBA" id="ARBA00023136"/>
    </source>
</evidence>
<dbReference type="AlphaFoldDB" id="A0A2A5QUA7"/>
<comment type="subcellular location">
    <subcellularLocation>
        <location evidence="1">Membrane</location>
        <topology evidence="1">Multi-pass membrane protein</topology>
    </subcellularLocation>
</comment>
<feature type="transmembrane region" description="Helical" evidence="5">
    <location>
        <begin position="224"/>
        <end position="245"/>
    </location>
</feature>
<dbReference type="InterPro" id="IPR001902">
    <property type="entry name" value="SLC26A/SulP_fam"/>
</dbReference>
<feature type="transmembrane region" description="Helical" evidence="5">
    <location>
        <begin position="138"/>
        <end position="158"/>
    </location>
</feature>
<reference evidence="7 8" key="1">
    <citation type="submission" date="2017-09" db="EMBL/GenBank/DDBJ databases">
        <title>Genome sequences of Natrinema ejinorence JCM 13890T.</title>
        <authorList>
            <person name="Roh S.W."/>
            <person name="Kim Y.B."/>
            <person name="Kim J.Y."/>
        </authorList>
    </citation>
    <scope>NUCLEOTIDE SEQUENCE [LARGE SCALE GENOMIC DNA]</scope>
    <source>
        <strain evidence="7 8">JCM 13890</strain>
    </source>
</reference>
<dbReference type="SUPFAM" id="SSF52091">
    <property type="entry name" value="SpoIIaa-like"/>
    <property type="match status" value="1"/>
</dbReference>
<accession>A0A2A5QUA7</accession>
<dbReference type="Pfam" id="PF01740">
    <property type="entry name" value="STAS"/>
    <property type="match status" value="1"/>
</dbReference>
<keyword evidence="8" id="KW-1185">Reference proteome</keyword>
<dbReference type="PROSITE" id="PS50801">
    <property type="entry name" value="STAS"/>
    <property type="match status" value="1"/>
</dbReference>
<dbReference type="InterPro" id="IPR002645">
    <property type="entry name" value="STAS_dom"/>
</dbReference>
<comment type="caution">
    <text evidence="7">The sequence shown here is derived from an EMBL/GenBank/DDBJ whole genome shotgun (WGS) entry which is preliminary data.</text>
</comment>
<feature type="transmembrane region" description="Helical" evidence="5">
    <location>
        <begin position="265"/>
        <end position="286"/>
    </location>
</feature>
<dbReference type="PANTHER" id="PTHR11814">
    <property type="entry name" value="SULFATE TRANSPORTER"/>
    <property type="match status" value="1"/>
</dbReference>
<feature type="transmembrane region" description="Helical" evidence="5">
    <location>
        <begin position="199"/>
        <end position="217"/>
    </location>
</feature>
<feature type="transmembrane region" description="Helical" evidence="5">
    <location>
        <begin position="307"/>
        <end position="330"/>
    </location>
</feature>
<dbReference type="Pfam" id="PF00916">
    <property type="entry name" value="Sulfate_transp"/>
    <property type="match status" value="1"/>
</dbReference>
<dbReference type="NCBIfam" id="TIGR00815">
    <property type="entry name" value="sulP"/>
    <property type="match status" value="1"/>
</dbReference>
<proteinExistence type="predicted"/>
<name>A0A2A5QUA7_9EURY</name>
<evidence type="ECO:0000256" key="2">
    <source>
        <dbReference type="ARBA" id="ARBA00022692"/>
    </source>
</evidence>
<sequence>MSKEHLKERISRRFSSTLPVLEWLPQYDRSWLRLDIVAGITVAAAVIPEGLAYASLANLPPETGLYAGLMAAIAYLFLGTSRQVMVGPTSALAILLASGVGAVAGGNSASYASLVIVTTILVGIFAVIAWAFRLGFLVHFISGSVLTGFSAGAALYIMSTQLDKLFGIEGSASGAFFWETFFGRIWYTGTHLVETNPETLAVGLAGIVLLVLGERYLPRVPSALIVVVLSIVLMSVTNLQARGVAIVGSIPSGLPSLTVPTVPSISTLGTLVPIAAALFLLSYVEGISAVETFARRRDYRTDANQELLADGGANLAAGFGGGFVVGGSMSRSALNDAVGGKTQLTNAVVALVLVVVLLFLTEMFTNLPETVLAAIVIVAVTGLIDTSEIHQLYHVSKSEFVIAMAALLGVLTVGMLWGVFVGVVLSLLVAISRVSRPSTHELGQITGTDHFVALDVYPAATTISDVFVYRVEAELFYANADTVRTDLLERLAERDSDVELVVFDLTSSSTVDFGAAQMLDKLEQKLDSRGIDLRFAGAESEVVQMFETTGLAANVGGVEPEEPIDDVIDRWRTERSSS</sequence>
<feature type="transmembrane region" description="Helical" evidence="5">
    <location>
        <begin position="85"/>
        <end position="104"/>
    </location>
</feature>
<feature type="transmembrane region" description="Helical" evidence="5">
    <location>
        <begin position="63"/>
        <end position="79"/>
    </location>
</feature>
<feature type="transmembrane region" description="Helical" evidence="5">
    <location>
        <begin position="404"/>
        <end position="431"/>
    </location>
</feature>
<evidence type="ECO:0000313" key="8">
    <source>
        <dbReference type="Proteomes" id="UP000219689"/>
    </source>
</evidence>
<keyword evidence="2 5" id="KW-0812">Transmembrane</keyword>
<evidence type="ECO:0000313" key="7">
    <source>
        <dbReference type="EMBL" id="PCR90384.1"/>
    </source>
</evidence>
<organism evidence="7 8">
    <name type="scientific">Natrinema ejinorense</name>
    <dbReference type="NCBI Taxonomy" id="373386"/>
    <lineage>
        <taxon>Archaea</taxon>
        <taxon>Methanobacteriati</taxon>
        <taxon>Methanobacteriota</taxon>
        <taxon>Stenosarchaea group</taxon>
        <taxon>Halobacteria</taxon>
        <taxon>Halobacteriales</taxon>
        <taxon>Natrialbaceae</taxon>
        <taxon>Natrinema</taxon>
    </lineage>
</organism>
<dbReference type="GO" id="GO:0016020">
    <property type="term" value="C:membrane"/>
    <property type="evidence" value="ECO:0007669"/>
    <property type="project" value="UniProtKB-SubCell"/>
</dbReference>